<protein>
    <submittedName>
        <fullName evidence="2">Glycosyltransferase</fullName>
    </submittedName>
</protein>
<dbReference type="Gene3D" id="3.90.550.10">
    <property type="entry name" value="Spore Coat Polysaccharide Biosynthesis Protein SpsA, Chain A"/>
    <property type="match status" value="1"/>
</dbReference>
<evidence type="ECO:0000259" key="1">
    <source>
        <dbReference type="Pfam" id="PF00535"/>
    </source>
</evidence>
<dbReference type="Proteomes" id="UP000650466">
    <property type="component" value="Unassembled WGS sequence"/>
</dbReference>
<proteinExistence type="predicted"/>
<keyword evidence="3" id="KW-1185">Reference proteome</keyword>
<dbReference type="PANTHER" id="PTHR43685">
    <property type="entry name" value="GLYCOSYLTRANSFERASE"/>
    <property type="match status" value="1"/>
</dbReference>
<evidence type="ECO:0000313" key="2">
    <source>
        <dbReference type="EMBL" id="MBD0381600.1"/>
    </source>
</evidence>
<accession>A0A926KPN6</accession>
<reference evidence="2" key="1">
    <citation type="submission" date="2020-09" db="EMBL/GenBank/DDBJ databases">
        <title>Draft Genome Sequence of Paenibacillus sp. WST5.</title>
        <authorList>
            <person name="Bao Z."/>
        </authorList>
    </citation>
    <scope>NUCLEOTIDE SEQUENCE</scope>
    <source>
        <strain evidence="2">WST5</strain>
    </source>
</reference>
<dbReference type="InterPro" id="IPR001173">
    <property type="entry name" value="Glyco_trans_2-like"/>
</dbReference>
<dbReference type="RefSeq" id="WP_188175411.1">
    <property type="nucleotide sequence ID" value="NZ_JACVVD010000005.1"/>
</dbReference>
<sequence length="434" mass="49537">MLVFVLGSSNHASAEATKANLAHIASEWTIVIINDNVASIMNDHLQDYEEPFFITLQAGDLLHSHFISELERQLASLPEHCAGLIYERGPQAARKDIPFDPLVWRTNAMRSTGRTCFPERDQMPFDSYIFTDKMLQISKRWEWGTFRSQWWQPQTDKIPPWRKMEEEWELVRPILETGTAATAPITKPSPLISIVICTFNNVDYLPWSIRSVLAQSIPDWELIIVDDASTDMTQQKLSALPEDPRIRIVTNAMNLGKSRCLNIALTKTEAPWLLELDADDWLPPDSIQTLLAYTREAKPETALLYGDHYEWTERARKQLIYGGICKAPNDFQAETLLSGAVPLAPRCYLVESLRSINGWSVDDPYGGRLYEDFAIILRLSHAYKISRVPKPLYHRRLRSSSITHQNSDKYTRWAEWMRGQMVVNRGGGGDSSAT</sequence>
<dbReference type="SUPFAM" id="SSF53448">
    <property type="entry name" value="Nucleotide-diphospho-sugar transferases"/>
    <property type="match status" value="1"/>
</dbReference>
<evidence type="ECO:0000313" key="3">
    <source>
        <dbReference type="Proteomes" id="UP000650466"/>
    </source>
</evidence>
<comment type="caution">
    <text evidence="2">The sequence shown here is derived from an EMBL/GenBank/DDBJ whole genome shotgun (WGS) entry which is preliminary data.</text>
</comment>
<feature type="domain" description="Glycosyltransferase 2-like" evidence="1">
    <location>
        <begin position="193"/>
        <end position="312"/>
    </location>
</feature>
<name>A0A926KPN6_9BACL</name>
<dbReference type="EMBL" id="JACVVD010000005">
    <property type="protein sequence ID" value="MBD0381600.1"/>
    <property type="molecule type" value="Genomic_DNA"/>
</dbReference>
<organism evidence="2 3">
    <name type="scientific">Paenibacillus sedimenti</name>
    <dbReference type="NCBI Taxonomy" id="2770274"/>
    <lineage>
        <taxon>Bacteria</taxon>
        <taxon>Bacillati</taxon>
        <taxon>Bacillota</taxon>
        <taxon>Bacilli</taxon>
        <taxon>Bacillales</taxon>
        <taxon>Paenibacillaceae</taxon>
        <taxon>Paenibacillus</taxon>
    </lineage>
</organism>
<dbReference type="InterPro" id="IPR029044">
    <property type="entry name" value="Nucleotide-diphossugar_trans"/>
</dbReference>
<dbReference type="AlphaFoldDB" id="A0A926KPN6"/>
<dbReference type="InterPro" id="IPR050834">
    <property type="entry name" value="Glycosyltransf_2"/>
</dbReference>
<dbReference type="CDD" id="cd00761">
    <property type="entry name" value="Glyco_tranf_GTA_type"/>
    <property type="match status" value="1"/>
</dbReference>
<dbReference type="Pfam" id="PF00535">
    <property type="entry name" value="Glycos_transf_2"/>
    <property type="match status" value="1"/>
</dbReference>
<dbReference type="PANTHER" id="PTHR43685:SF2">
    <property type="entry name" value="GLYCOSYLTRANSFERASE 2-LIKE DOMAIN-CONTAINING PROTEIN"/>
    <property type="match status" value="1"/>
</dbReference>
<gene>
    <name evidence="2" type="ORF">ICC18_15870</name>
</gene>